<feature type="domain" description="AMP-binding enzyme C-terminal" evidence="4">
    <location>
        <begin position="56"/>
        <end position="131"/>
    </location>
</feature>
<proteinExistence type="inferred from homology"/>
<dbReference type="SUPFAM" id="SSF56801">
    <property type="entry name" value="Acetyl-CoA synthetase-like"/>
    <property type="match status" value="1"/>
</dbReference>
<evidence type="ECO:0000313" key="5">
    <source>
        <dbReference type="EMBL" id="KAB2067937.1"/>
    </source>
</evidence>
<dbReference type="Gene3D" id="3.30.300.30">
    <property type="match status" value="1"/>
</dbReference>
<dbReference type="Gene3D" id="2.30.38.10">
    <property type="entry name" value="Luciferase, Domain 3"/>
    <property type="match status" value="1"/>
</dbReference>
<keyword evidence="6" id="KW-1185">Reference proteome</keyword>
<comment type="cofactor">
    <cofactor evidence="1">
        <name>Mg(2+)</name>
        <dbReference type="ChEBI" id="CHEBI:18420"/>
    </cofactor>
</comment>
<sequence length="149" mass="16717">MKGYIGDENATAKTMDSEGWLKTGDICYFDSQGFLYIVDRLKELIKYKAYQVPPAELEHLLHSHPEISDAAIIPYPDEEAGQMPMAYIVRQPGSSMSEAQIMDYIAKQVAPYKKIRRVAFIDSIPKSPAGKILRRELVNHSLSAGLSKL</sequence>
<dbReference type="PANTHER" id="PTHR24096:SF251">
    <property type="entry name" value="4-COUMARATE--COA LIGASE-LIKE 9"/>
    <property type="match status" value="1"/>
</dbReference>
<dbReference type="InterPro" id="IPR025110">
    <property type="entry name" value="AMP-bd_C"/>
</dbReference>
<evidence type="ECO:0000256" key="3">
    <source>
        <dbReference type="ARBA" id="ARBA00022598"/>
    </source>
</evidence>
<protein>
    <recommendedName>
        <fullName evidence="4">AMP-binding enzyme C-terminal domain-containing protein</fullName>
    </recommendedName>
</protein>
<accession>A0A5J5UIY0</accession>
<evidence type="ECO:0000313" key="6">
    <source>
        <dbReference type="Proteomes" id="UP000327439"/>
    </source>
</evidence>
<comment type="similarity">
    <text evidence="2">Belongs to the ATP-dependent AMP-binding enzyme family.</text>
</comment>
<dbReference type="GO" id="GO:0016405">
    <property type="term" value="F:CoA-ligase activity"/>
    <property type="evidence" value="ECO:0007669"/>
    <property type="project" value="TreeGrafter"/>
</dbReference>
<name>A0A5J5UIY0_GOSBA</name>
<dbReference type="FunFam" id="3.30.300.30:FF:000007">
    <property type="entry name" value="4-coumarate--CoA ligase 2"/>
    <property type="match status" value="1"/>
</dbReference>
<organism evidence="5 6">
    <name type="scientific">Gossypium barbadense</name>
    <name type="common">Sea Island cotton</name>
    <name type="synonym">Hibiscus barbadensis</name>
    <dbReference type="NCBI Taxonomy" id="3634"/>
    <lineage>
        <taxon>Eukaryota</taxon>
        <taxon>Viridiplantae</taxon>
        <taxon>Streptophyta</taxon>
        <taxon>Embryophyta</taxon>
        <taxon>Tracheophyta</taxon>
        <taxon>Spermatophyta</taxon>
        <taxon>Magnoliopsida</taxon>
        <taxon>eudicotyledons</taxon>
        <taxon>Gunneridae</taxon>
        <taxon>Pentapetalae</taxon>
        <taxon>rosids</taxon>
        <taxon>malvids</taxon>
        <taxon>Malvales</taxon>
        <taxon>Malvaceae</taxon>
        <taxon>Malvoideae</taxon>
        <taxon>Gossypium</taxon>
    </lineage>
</organism>
<evidence type="ECO:0000259" key="4">
    <source>
        <dbReference type="Pfam" id="PF13193"/>
    </source>
</evidence>
<dbReference type="PANTHER" id="PTHR24096">
    <property type="entry name" value="LONG-CHAIN-FATTY-ACID--COA LIGASE"/>
    <property type="match status" value="1"/>
</dbReference>
<dbReference type="AlphaFoldDB" id="A0A5J5UIY0"/>
<reference evidence="6" key="1">
    <citation type="journal article" date="2020" name="Nat. Genet.">
        <title>Genomic diversifications of five Gossypium allopolyploid species and their impact on cotton improvement.</title>
        <authorList>
            <person name="Chen Z.J."/>
            <person name="Sreedasyam A."/>
            <person name="Ando A."/>
            <person name="Song Q."/>
            <person name="De Santiago L.M."/>
            <person name="Hulse-Kemp A.M."/>
            <person name="Ding M."/>
            <person name="Ye W."/>
            <person name="Kirkbride R.C."/>
            <person name="Jenkins J."/>
            <person name="Plott C."/>
            <person name="Lovell J."/>
            <person name="Lin Y.M."/>
            <person name="Vaughn R."/>
            <person name="Liu B."/>
            <person name="Simpson S."/>
            <person name="Scheffler B.E."/>
            <person name="Wen L."/>
            <person name="Saski C.A."/>
            <person name="Grover C.E."/>
            <person name="Hu G."/>
            <person name="Conover J.L."/>
            <person name="Carlson J.W."/>
            <person name="Shu S."/>
            <person name="Boston L.B."/>
            <person name="Williams M."/>
            <person name="Peterson D.G."/>
            <person name="McGee K."/>
            <person name="Jones D.C."/>
            <person name="Wendel J.F."/>
            <person name="Stelly D.M."/>
            <person name="Grimwood J."/>
            <person name="Schmutz J."/>
        </authorList>
    </citation>
    <scope>NUCLEOTIDE SEQUENCE [LARGE SCALE GENOMIC DNA]</scope>
    <source>
        <strain evidence="6">cv. 3-79</strain>
    </source>
</reference>
<dbReference type="Pfam" id="PF13193">
    <property type="entry name" value="AMP-binding_C"/>
    <property type="match status" value="1"/>
</dbReference>
<gene>
    <name evidence="5" type="ORF">ES319_A09G262100v1</name>
</gene>
<evidence type="ECO:0000256" key="2">
    <source>
        <dbReference type="ARBA" id="ARBA00006432"/>
    </source>
</evidence>
<dbReference type="OrthoDB" id="10253869at2759"/>
<dbReference type="InterPro" id="IPR045851">
    <property type="entry name" value="AMP-bd_C_sf"/>
</dbReference>
<dbReference type="EMBL" id="CM018210">
    <property type="protein sequence ID" value="KAB2067937.1"/>
    <property type="molecule type" value="Genomic_DNA"/>
</dbReference>
<dbReference type="Proteomes" id="UP000327439">
    <property type="component" value="Chromosome A09"/>
</dbReference>
<keyword evidence="3" id="KW-0436">Ligase</keyword>
<evidence type="ECO:0000256" key="1">
    <source>
        <dbReference type="ARBA" id="ARBA00001946"/>
    </source>
</evidence>